<name>A0A0C9T7H0_SPHS4</name>
<keyword evidence="2 7" id="KW-0378">Hydrolase</keyword>
<comment type="catalytic activity">
    <reaction evidence="1">
        <text>Random endo-hydrolysis of N-acetyl-beta-D-glucosaminide (1-&gt;4)-beta-linkages in chitin and chitodextrins.</text>
        <dbReference type="EC" id="3.2.1.14"/>
    </reaction>
</comment>
<dbReference type="Gene3D" id="3.20.20.80">
    <property type="entry name" value="Glycosidases"/>
    <property type="match status" value="1"/>
</dbReference>
<dbReference type="GO" id="GO:0008061">
    <property type="term" value="F:chitin binding"/>
    <property type="evidence" value="ECO:0007669"/>
    <property type="project" value="InterPro"/>
</dbReference>
<dbReference type="PANTHER" id="PTHR11177">
    <property type="entry name" value="CHITINASE"/>
    <property type="match status" value="1"/>
</dbReference>
<feature type="signal peptide" evidence="10">
    <location>
        <begin position="1"/>
        <end position="15"/>
    </location>
</feature>
<dbReference type="EMBL" id="KN837447">
    <property type="protein sequence ID" value="KIJ24918.1"/>
    <property type="molecule type" value="Genomic_DNA"/>
</dbReference>
<reference evidence="12 13" key="1">
    <citation type="submission" date="2014-06" db="EMBL/GenBank/DDBJ databases">
        <title>Evolutionary Origins and Diversification of the Mycorrhizal Mutualists.</title>
        <authorList>
            <consortium name="DOE Joint Genome Institute"/>
            <consortium name="Mycorrhizal Genomics Consortium"/>
            <person name="Kohler A."/>
            <person name="Kuo A."/>
            <person name="Nagy L.G."/>
            <person name="Floudas D."/>
            <person name="Copeland A."/>
            <person name="Barry K.W."/>
            <person name="Cichocki N."/>
            <person name="Veneault-Fourrey C."/>
            <person name="LaButti K."/>
            <person name="Lindquist E.A."/>
            <person name="Lipzen A."/>
            <person name="Lundell T."/>
            <person name="Morin E."/>
            <person name="Murat C."/>
            <person name="Riley R."/>
            <person name="Ohm R."/>
            <person name="Sun H."/>
            <person name="Tunlid A."/>
            <person name="Henrissat B."/>
            <person name="Grigoriev I.V."/>
            <person name="Hibbett D.S."/>
            <person name="Martin F."/>
        </authorList>
    </citation>
    <scope>NUCLEOTIDE SEQUENCE [LARGE SCALE GENOMIC DNA]</scope>
    <source>
        <strain evidence="12 13">SS14</strain>
    </source>
</reference>
<dbReference type="Pfam" id="PF00704">
    <property type="entry name" value="Glyco_hydro_18"/>
    <property type="match status" value="1"/>
</dbReference>
<feature type="compositionally biased region" description="Polar residues" evidence="9">
    <location>
        <begin position="41"/>
        <end position="50"/>
    </location>
</feature>
<keyword evidence="3" id="KW-0146">Chitin degradation</keyword>
<keyword evidence="5 7" id="KW-0326">Glycosidase</keyword>
<evidence type="ECO:0000256" key="9">
    <source>
        <dbReference type="SAM" id="MobiDB-lite"/>
    </source>
</evidence>
<evidence type="ECO:0000256" key="7">
    <source>
        <dbReference type="RuleBase" id="RU000489"/>
    </source>
</evidence>
<keyword evidence="13" id="KW-1185">Reference proteome</keyword>
<feature type="domain" description="GH18" evidence="11">
    <location>
        <begin position="57"/>
        <end position="407"/>
    </location>
</feature>
<dbReference type="OrthoDB" id="73875at2759"/>
<feature type="region of interest" description="Disordered" evidence="9">
    <location>
        <begin position="483"/>
        <end position="506"/>
    </location>
</feature>
<keyword evidence="4" id="KW-0119">Carbohydrate metabolism</keyword>
<keyword evidence="10" id="KW-0732">Signal</keyword>
<dbReference type="GO" id="GO:0008843">
    <property type="term" value="F:endochitinase activity"/>
    <property type="evidence" value="ECO:0007669"/>
    <property type="project" value="UniProtKB-EC"/>
</dbReference>
<evidence type="ECO:0000256" key="8">
    <source>
        <dbReference type="RuleBase" id="RU004453"/>
    </source>
</evidence>
<dbReference type="PANTHER" id="PTHR11177:SF392">
    <property type="entry name" value="HAP41P"/>
    <property type="match status" value="1"/>
</dbReference>
<evidence type="ECO:0000256" key="2">
    <source>
        <dbReference type="ARBA" id="ARBA00022801"/>
    </source>
</evidence>
<dbReference type="SMART" id="SM00636">
    <property type="entry name" value="Glyco_18"/>
    <property type="match status" value="1"/>
</dbReference>
<dbReference type="GO" id="GO:0000272">
    <property type="term" value="P:polysaccharide catabolic process"/>
    <property type="evidence" value="ECO:0007669"/>
    <property type="project" value="UniProtKB-KW"/>
</dbReference>
<accession>A0A0C9T7H0</accession>
<evidence type="ECO:0000256" key="4">
    <source>
        <dbReference type="ARBA" id="ARBA00023277"/>
    </source>
</evidence>
<sequence>MRFIAFLSFVATVSAGPIPDATLSKAGPHSSKFSSQSQASPVASTRSTRTPLPAPSGNIASAWWTDYHAASTWGISWEKYNHLMYSFAVPQADGSLTMPSSTDDMIKNFTDTAHAKNIPVSLTVGGWGGGAAFSALVASANMRTTFITALSNLVAQHEFDGIDFDWEYPTTADDVANFLLLLQEMRANPSTSNLILSAATPVTGPWINTADVSGFAKVFDFIEIMNYDVWGPWSNAIGPNAPLDDSCASSHQEGSATSAVQKWTAAGMPANKIVLGVASYGHAYMFQGSDFAAFAPFTPNGPLAPTDSWNPPPSSSMEFWGLIQLGYLSEDGTAKSGINYIFDSCSKTAYVHDPSKQVVVSYDDVPAFQAKGELIVSKGLRGFAMWEAGGDYKDMLLDAILNSSSSGSSSGGSSSASMNMGMSSTNSMNTGTPSTSSMVMESSATGSMSMMQTTSTGAMDMPGATPTGSIGMTTTGSMDMGTTATPTMDMGSTNSSTIPIWMTERW</sequence>
<evidence type="ECO:0000256" key="3">
    <source>
        <dbReference type="ARBA" id="ARBA00023024"/>
    </source>
</evidence>
<feature type="region of interest" description="Disordered" evidence="9">
    <location>
        <begin position="403"/>
        <end position="442"/>
    </location>
</feature>
<proteinExistence type="inferred from homology"/>
<dbReference type="InterPro" id="IPR017853">
    <property type="entry name" value="GH"/>
</dbReference>
<dbReference type="InterPro" id="IPR050314">
    <property type="entry name" value="Glycosyl_Hydrlase_18"/>
</dbReference>
<evidence type="ECO:0000256" key="5">
    <source>
        <dbReference type="ARBA" id="ARBA00023295"/>
    </source>
</evidence>
<dbReference type="HOGENOM" id="CLU_002833_6_1_1"/>
<evidence type="ECO:0000313" key="13">
    <source>
        <dbReference type="Proteomes" id="UP000054279"/>
    </source>
</evidence>
<dbReference type="GO" id="GO:0005576">
    <property type="term" value="C:extracellular region"/>
    <property type="evidence" value="ECO:0007669"/>
    <property type="project" value="TreeGrafter"/>
</dbReference>
<evidence type="ECO:0000256" key="10">
    <source>
        <dbReference type="SAM" id="SignalP"/>
    </source>
</evidence>
<dbReference type="InterPro" id="IPR029070">
    <property type="entry name" value="Chitinase_insertion_sf"/>
</dbReference>
<dbReference type="AlphaFoldDB" id="A0A0C9T7H0"/>
<feature type="compositionally biased region" description="Low complexity" evidence="9">
    <location>
        <begin position="30"/>
        <end position="40"/>
    </location>
</feature>
<feature type="chain" id="PRO_5013243740" evidence="10">
    <location>
        <begin position="16"/>
        <end position="506"/>
    </location>
</feature>
<evidence type="ECO:0000256" key="6">
    <source>
        <dbReference type="ARBA" id="ARBA00023326"/>
    </source>
</evidence>
<evidence type="ECO:0000259" key="11">
    <source>
        <dbReference type="PROSITE" id="PS51910"/>
    </source>
</evidence>
<evidence type="ECO:0000313" key="12">
    <source>
        <dbReference type="EMBL" id="KIJ24918.1"/>
    </source>
</evidence>
<comment type="similarity">
    <text evidence="8">Belongs to the glycosyl hydrolase 18 family.</text>
</comment>
<protein>
    <submittedName>
        <fullName evidence="12">Glycoside hydrolase family 18 protein</fullName>
    </submittedName>
</protein>
<dbReference type="GO" id="GO:0006032">
    <property type="term" value="P:chitin catabolic process"/>
    <property type="evidence" value="ECO:0007669"/>
    <property type="project" value="UniProtKB-KW"/>
</dbReference>
<gene>
    <name evidence="12" type="ORF">M422DRAFT_38963</name>
</gene>
<dbReference type="Proteomes" id="UP000054279">
    <property type="component" value="Unassembled WGS sequence"/>
</dbReference>
<organism evidence="12 13">
    <name type="scientific">Sphaerobolus stellatus (strain SS14)</name>
    <dbReference type="NCBI Taxonomy" id="990650"/>
    <lineage>
        <taxon>Eukaryota</taxon>
        <taxon>Fungi</taxon>
        <taxon>Dikarya</taxon>
        <taxon>Basidiomycota</taxon>
        <taxon>Agaricomycotina</taxon>
        <taxon>Agaricomycetes</taxon>
        <taxon>Phallomycetidae</taxon>
        <taxon>Geastrales</taxon>
        <taxon>Sphaerobolaceae</taxon>
        <taxon>Sphaerobolus</taxon>
    </lineage>
</organism>
<dbReference type="Gene3D" id="3.10.50.10">
    <property type="match status" value="1"/>
</dbReference>
<dbReference type="SUPFAM" id="SSF51445">
    <property type="entry name" value="(Trans)glycosidases"/>
    <property type="match status" value="1"/>
</dbReference>
<keyword evidence="6" id="KW-0624">Polysaccharide degradation</keyword>
<feature type="region of interest" description="Disordered" evidence="9">
    <location>
        <begin position="25"/>
        <end position="53"/>
    </location>
</feature>
<dbReference type="InterPro" id="IPR001579">
    <property type="entry name" value="Glyco_hydro_18_chit_AS"/>
</dbReference>
<dbReference type="InterPro" id="IPR001223">
    <property type="entry name" value="Glyco_hydro18_cat"/>
</dbReference>
<dbReference type="InterPro" id="IPR011583">
    <property type="entry name" value="Chitinase_II/V-like_cat"/>
</dbReference>
<dbReference type="PROSITE" id="PS01095">
    <property type="entry name" value="GH18_1"/>
    <property type="match status" value="1"/>
</dbReference>
<dbReference type="PROSITE" id="PS51910">
    <property type="entry name" value="GH18_2"/>
    <property type="match status" value="1"/>
</dbReference>
<evidence type="ECO:0000256" key="1">
    <source>
        <dbReference type="ARBA" id="ARBA00000822"/>
    </source>
</evidence>